<feature type="domain" description="EF-hand" evidence="2">
    <location>
        <begin position="78"/>
        <end position="113"/>
    </location>
</feature>
<dbReference type="WBParaSite" id="SRDH1_19350.1">
    <property type="protein sequence ID" value="SRDH1_19350.1"/>
    <property type="gene ID" value="SRDH1_19350"/>
</dbReference>
<feature type="domain" description="EF-hand" evidence="2">
    <location>
        <begin position="28"/>
        <end position="63"/>
    </location>
</feature>
<dbReference type="PANTHER" id="PTHR19972">
    <property type="entry name" value="CALBINDIN"/>
    <property type="match status" value="1"/>
</dbReference>
<protein>
    <recommendedName>
        <fullName evidence="2">EF-hand domain-containing protein</fullName>
    </recommendedName>
</protein>
<dbReference type="GO" id="GO:0005634">
    <property type="term" value="C:nucleus"/>
    <property type="evidence" value="ECO:0007669"/>
    <property type="project" value="TreeGrafter"/>
</dbReference>
<feature type="domain" description="EF-hand" evidence="2">
    <location>
        <begin position="124"/>
        <end position="159"/>
    </location>
</feature>
<name>A0AA85ERB7_9TREM</name>
<dbReference type="GO" id="GO:0099509">
    <property type="term" value="P:regulation of presynaptic cytosolic calcium ion concentration"/>
    <property type="evidence" value="ECO:0007669"/>
    <property type="project" value="TreeGrafter"/>
</dbReference>
<dbReference type="InterPro" id="IPR018247">
    <property type="entry name" value="EF_Hand_1_Ca_BS"/>
</dbReference>
<evidence type="ECO:0000313" key="4">
    <source>
        <dbReference type="WBParaSite" id="SRDH1_19350.1"/>
    </source>
</evidence>
<keyword evidence="1" id="KW-0106">Calcium</keyword>
<dbReference type="Pfam" id="PF13499">
    <property type="entry name" value="EF-hand_7"/>
    <property type="match status" value="3"/>
</dbReference>
<dbReference type="InterPro" id="IPR011992">
    <property type="entry name" value="EF-hand-dom_pair"/>
</dbReference>
<dbReference type="Proteomes" id="UP000050792">
    <property type="component" value="Unassembled WGS sequence"/>
</dbReference>
<reference evidence="3" key="1">
    <citation type="submission" date="2022-06" db="EMBL/GenBank/DDBJ databases">
        <authorList>
            <person name="Berger JAMES D."/>
            <person name="Berger JAMES D."/>
        </authorList>
    </citation>
    <scope>NUCLEOTIDE SEQUENCE [LARGE SCALE GENOMIC DNA]</scope>
</reference>
<feature type="domain" description="EF-hand" evidence="2">
    <location>
        <begin position="216"/>
        <end position="251"/>
    </location>
</feature>
<sequence>MSDITGKQNVENFLSKFRDPQTHRFHSVTALDFLKCWQHYDIDGNGYLEGDELNEFLREFITSVIPDEIGSEIISETAMQQLMTEVMDAYDENNDGRIDINELCQILPTEETFLALFQIDTPLSSSVEFMRVWKQFDTDLSGSIDSNELKQFLKHLIVISKVELSDEKLNEYAETLIHLFDRNGDGKLQLSEMARLLKVKENYLIKPLFNNNNHCLDDRTIDRIFRKYDTDNNGVLENEELMGFLKDLLEANGEEVNEEGLKIMKEGILKQWDINNDGKIGRQEINDLILQTIHILQEKEHLKKVNNL</sequence>
<dbReference type="PROSITE" id="PS50222">
    <property type="entry name" value="EF_HAND_2"/>
    <property type="match status" value="5"/>
</dbReference>
<dbReference type="GO" id="GO:0043195">
    <property type="term" value="C:terminal bouton"/>
    <property type="evidence" value="ECO:0007669"/>
    <property type="project" value="TreeGrafter"/>
</dbReference>
<feature type="domain" description="EF-hand" evidence="2">
    <location>
        <begin position="168"/>
        <end position="203"/>
    </location>
</feature>
<dbReference type="SMART" id="SM00054">
    <property type="entry name" value="EFh"/>
    <property type="match status" value="6"/>
</dbReference>
<dbReference type="PROSITE" id="PS00018">
    <property type="entry name" value="EF_HAND_1"/>
    <property type="match status" value="5"/>
</dbReference>
<dbReference type="AlphaFoldDB" id="A0AA85ERB7"/>
<organism evidence="3 4">
    <name type="scientific">Schistosoma rodhaini</name>
    <dbReference type="NCBI Taxonomy" id="6188"/>
    <lineage>
        <taxon>Eukaryota</taxon>
        <taxon>Metazoa</taxon>
        <taxon>Spiralia</taxon>
        <taxon>Lophotrochozoa</taxon>
        <taxon>Platyhelminthes</taxon>
        <taxon>Trematoda</taxon>
        <taxon>Digenea</taxon>
        <taxon>Strigeidida</taxon>
        <taxon>Schistosomatoidea</taxon>
        <taxon>Schistosomatidae</taxon>
        <taxon>Schistosoma</taxon>
    </lineage>
</organism>
<evidence type="ECO:0000259" key="2">
    <source>
        <dbReference type="PROSITE" id="PS50222"/>
    </source>
</evidence>
<dbReference type="PANTHER" id="PTHR19972:SF10">
    <property type="entry name" value="CALBINDIN-32"/>
    <property type="match status" value="1"/>
</dbReference>
<accession>A0AA85ERB7</accession>
<keyword evidence="3" id="KW-1185">Reference proteome</keyword>
<evidence type="ECO:0000256" key="1">
    <source>
        <dbReference type="ARBA" id="ARBA00022837"/>
    </source>
</evidence>
<proteinExistence type="predicted"/>
<evidence type="ECO:0000313" key="3">
    <source>
        <dbReference type="Proteomes" id="UP000050792"/>
    </source>
</evidence>
<dbReference type="Gene3D" id="1.10.238.10">
    <property type="entry name" value="EF-hand"/>
    <property type="match status" value="3"/>
</dbReference>
<dbReference type="GO" id="GO:1900271">
    <property type="term" value="P:regulation of long-term synaptic potentiation"/>
    <property type="evidence" value="ECO:0007669"/>
    <property type="project" value="TreeGrafter"/>
</dbReference>
<dbReference type="GO" id="GO:0005829">
    <property type="term" value="C:cytosol"/>
    <property type="evidence" value="ECO:0007669"/>
    <property type="project" value="TreeGrafter"/>
</dbReference>
<dbReference type="InterPro" id="IPR051001">
    <property type="entry name" value="Calbindin_Ca-bind"/>
</dbReference>
<dbReference type="InterPro" id="IPR002048">
    <property type="entry name" value="EF_hand_dom"/>
</dbReference>
<dbReference type="GO" id="GO:0030425">
    <property type="term" value="C:dendrite"/>
    <property type="evidence" value="ECO:0007669"/>
    <property type="project" value="TreeGrafter"/>
</dbReference>
<reference evidence="4" key="2">
    <citation type="submission" date="2023-11" db="UniProtKB">
        <authorList>
            <consortium name="WormBaseParasite"/>
        </authorList>
    </citation>
    <scope>IDENTIFICATION</scope>
</reference>
<dbReference type="GO" id="GO:0005509">
    <property type="term" value="F:calcium ion binding"/>
    <property type="evidence" value="ECO:0007669"/>
    <property type="project" value="InterPro"/>
</dbReference>
<dbReference type="SUPFAM" id="SSF47473">
    <property type="entry name" value="EF-hand"/>
    <property type="match status" value="2"/>
</dbReference>